<evidence type="ECO:0000313" key="2">
    <source>
        <dbReference type="Proteomes" id="UP000239590"/>
    </source>
</evidence>
<organism evidence="1 2">
    <name type="scientific">Siphonobacter curvatus</name>
    <dbReference type="NCBI Taxonomy" id="2094562"/>
    <lineage>
        <taxon>Bacteria</taxon>
        <taxon>Pseudomonadati</taxon>
        <taxon>Bacteroidota</taxon>
        <taxon>Cytophagia</taxon>
        <taxon>Cytophagales</taxon>
        <taxon>Cytophagaceae</taxon>
        <taxon>Siphonobacter</taxon>
    </lineage>
</organism>
<dbReference type="OrthoDB" id="662468at2"/>
<dbReference type="RefSeq" id="WP_104716068.1">
    <property type="nucleotide sequence ID" value="NZ_PTRA01000009.1"/>
</dbReference>
<evidence type="ECO:0008006" key="3">
    <source>
        <dbReference type="Google" id="ProtNLM"/>
    </source>
</evidence>
<gene>
    <name evidence="1" type="ORF">C5O19_24840</name>
</gene>
<comment type="caution">
    <text evidence="1">The sequence shown here is derived from an EMBL/GenBank/DDBJ whole genome shotgun (WGS) entry which is preliminary data.</text>
</comment>
<sequence length="179" mass="19740">MLSTYAFKRSLTSILRLLLLVKLILLLEGVALGQSTEPPKVTGYVGVLHPIVSFSEGQVTPNFKTYYQVGFPIGLNLWKSEKVGFSAEFVPFIRAESGGSRMSNFLFHPGALLRFPKGYVMALRAAFETSGRYGFTPVLSKTVIKKEHHGYFVALPLALRFGNSHGAAFTPGFQFGINF</sequence>
<evidence type="ECO:0000313" key="1">
    <source>
        <dbReference type="EMBL" id="PQA53471.1"/>
    </source>
</evidence>
<keyword evidence="2" id="KW-1185">Reference proteome</keyword>
<dbReference type="AlphaFoldDB" id="A0A2S7IFA4"/>
<dbReference type="EMBL" id="PTRA01000009">
    <property type="protein sequence ID" value="PQA53471.1"/>
    <property type="molecule type" value="Genomic_DNA"/>
</dbReference>
<protein>
    <recommendedName>
        <fullName evidence="3">Outer membrane protein beta-barrel domain-containing protein</fullName>
    </recommendedName>
</protein>
<proteinExistence type="predicted"/>
<accession>A0A2S7IFA4</accession>
<name>A0A2S7IFA4_9BACT</name>
<dbReference type="Proteomes" id="UP000239590">
    <property type="component" value="Unassembled WGS sequence"/>
</dbReference>
<reference evidence="2" key="1">
    <citation type="submission" date="2018-02" db="EMBL/GenBank/DDBJ databases">
        <title>Genome sequencing of Solimonas sp. HR-BB.</title>
        <authorList>
            <person name="Lee Y."/>
            <person name="Jeon C.O."/>
        </authorList>
    </citation>
    <scope>NUCLEOTIDE SEQUENCE [LARGE SCALE GENOMIC DNA]</scope>
    <source>
        <strain evidence="2">HR-U</strain>
    </source>
</reference>